<evidence type="ECO:0000256" key="2">
    <source>
        <dbReference type="ARBA" id="ARBA00022723"/>
    </source>
</evidence>
<keyword evidence="4" id="KW-0408">Iron</keyword>
<evidence type="ECO:0000256" key="5">
    <source>
        <dbReference type="ARBA" id="ARBA00023014"/>
    </source>
</evidence>
<name>A0A4R7SQM9_9BACT</name>
<evidence type="ECO:0000256" key="3">
    <source>
        <dbReference type="ARBA" id="ARBA00023002"/>
    </source>
</evidence>
<dbReference type="GO" id="GO:0016491">
    <property type="term" value="F:oxidoreductase activity"/>
    <property type="evidence" value="ECO:0007669"/>
    <property type="project" value="UniProtKB-KW"/>
</dbReference>
<keyword evidence="2" id="KW-0479">Metal-binding</keyword>
<dbReference type="Pfam" id="PF12831">
    <property type="entry name" value="FAD_oxidored"/>
    <property type="match status" value="1"/>
</dbReference>
<gene>
    <name evidence="6" type="ORF">EI77_00870</name>
</gene>
<evidence type="ECO:0000313" key="6">
    <source>
        <dbReference type="EMBL" id="TDU81560.1"/>
    </source>
</evidence>
<proteinExistence type="predicted"/>
<dbReference type="Proteomes" id="UP000295662">
    <property type="component" value="Unassembled WGS sequence"/>
</dbReference>
<dbReference type="PRINTS" id="PR00368">
    <property type="entry name" value="FADPNR"/>
</dbReference>
<keyword evidence="3" id="KW-0560">Oxidoreductase</keyword>
<dbReference type="AlphaFoldDB" id="A0A4R7SQM9"/>
<dbReference type="OrthoDB" id="9777740at2"/>
<dbReference type="EMBL" id="SOCA01000001">
    <property type="protein sequence ID" value="TDU81560.1"/>
    <property type="molecule type" value="Genomic_DNA"/>
</dbReference>
<dbReference type="InterPro" id="IPR036188">
    <property type="entry name" value="FAD/NAD-bd_sf"/>
</dbReference>
<dbReference type="Gene3D" id="3.50.50.60">
    <property type="entry name" value="FAD/NAD(P)-binding domain"/>
    <property type="match status" value="1"/>
</dbReference>
<reference evidence="6 7" key="1">
    <citation type="submission" date="2019-03" db="EMBL/GenBank/DDBJ databases">
        <title>Genomic Encyclopedia of Archaeal and Bacterial Type Strains, Phase II (KMG-II): from individual species to whole genera.</title>
        <authorList>
            <person name="Goeker M."/>
        </authorList>
    </citation>
    <scope>NUCLEOTIDE SEQUENCE [LARGE SCALE GENOMIC DNA]</scope>
    <source>
        <strain evidence="6 7">ATCC 25309</strain>
    </source>
</reference>
<protein>
    <submittedName>
        <fullName evidence="6">FAD dependent oxidoreductase</fullName>
    </submittedName>
</protein>
<dbReference type="RefSeq" id="WP_133793500.1">
    <property type="nucleotide sequence ID" value="NZ_SOCA01000001.1"/>
</dbReference>
<dbReference type="PANTHER" id="PTHR43498">
    <property type="entry name" value="FERREDOXIN:COB-COM HETERODISULFIDE REDUCTASE SUBUNIT A"/>
    <property type="match status" value="1"/>
</dbReference>
<keyword evidence="7" id="KW-1185">Reference proteome</keyword>
<evidence type="ECO:0000256" key="4">
    <source>
        <dbReference type="ARBA" id="ARBA00023004"/>
    </source>
</evidence>
<dbReference type="PANTHER" id="PTHR43498:SF1">
    <property type="entry name" value="COB--COM HETERODISULFIDE REDUCTASE IRON-SULFUR SUBUNIT A"/>
    <property type="match status" value="1"/>
</dbReference>
<dbReference type="SUPFAM" id="SSF51905">
    <property type="entry name" value="FAD/NAD(P)-binding domain"/>
    <property type="match status" value="1"/>
</dbReference>
<dbReference type="GO" id="GO:0046872">
    <property type="term" value="F:metal ion binding"/>
    <property type="evidence" value="ECO:0007669"/>
    <property type="project" value="UniProtKB-KW"/>
</dbReference>
<dbReference type="InterPro" id="IPR039650">
    <property type="entry name" value="HdrA-like"/>
</dbReference>
<comment type="caution">
    <text evidence="6">The sequence shown here is derived from an EMBL/GenBank/DDBJ whole genome shotgun (WGS) entry which is preliminary data.</text>
</comment>
<keyword evidence="5" id="KW-0411">Iron-sulfur</keyword>
<evidence type="ECO:0000256" key="1">
    <source>
        <dbReference type="ARBA" id="ARBA00022485"/>
    </source>
</evidence>
<organism evidence="6 7">
    <name type="scientific">Prosthecobacter fusiformis</name>
    <dbReference type="NCBI Taxonomy" id="48464"/>
    <lineage>
        <taxon>Bacteria</taxon>
        <taxon>Pseudomonadati</taxon>
        <taxon>Verrucomicrobiota</taxon>
        <taxon>Verrucomicrobiia</taxon>
        <taxon>Verrucomicrobiales</taxon>
        <taxon>Verrucomicrobiaceae</taxon>
        <taxon>Prosthecobacter</taxon>
    </lineage>
</organism>
<sequence>MNMRADVIVAGGGSAGLAAALAAARKGARTVLLERQTKLGGMGTNALVHTFCGLFHPDASQPWAWLNPGIPTEIGQSMMERTSQTAPDLMGKVYVLRQHPSLYARIADEMCLAEPQLTVLSGTEWTGLKQGEAGWELDIITRGNCQELNAKALVDTTGDATGARLLNPVWCEQTEGARLYRPAYICAFHGMTGTHDDGWRLQVGALIVRAVRDGLLPVASMGAGFRDSPFPGETFLTVDLEAGQGEWDPFDPVKRARVEQEGREIAMALWSFLRSKHADFSECPPPMLPTKAGIRETARYIGDYVITGDDLATSRRFDDDIALAGWPMEKRENARGPKFRFFDEAKPAGIPARCLFRQDVPGLYFAGRCMSADHEALASLRVMGTCMATGQSAGELAAKHASQH</sequence>
<evidence type="ECO:0000313" key="7">
    <source>
        <dbReference type="Proteomes" id="UP000295662"/>
    </source>
</evidence>
<keyword evidence="1" id="KW-0004">4Fe-4S</keyword>
<dbReference type="GO" id="GO:0051539">
    <property type="term" value="F:4 iron, 4 sulfur cluster binding"/>
    <property type="evidence" value="ECO:0007669"/>
    <property type="project" value="UniProtKB-KW"/>
</dbReference>
<accession>A0A4R7SQM9</accession>